<evidence type="ECO:0000313" key="2">
    <source>
        <dbReference type="Proteomes" id="UP001195965"/>
    </source>
</evidence>
<evidence type="ECO:0000313" key="1">
    <source>
        <dbReference type="EMBL" id="XRI72650.1"/>
    </source>
</evidence>
<dbReference type="EMBL" id="CP127526">
    <property type="protein sequence ID" value="XRI72650.1"/>
    <property type="molecule type" value="Genomic_DNA"/>
</dbReference>
<name>A0ACD5HCB8_9PROT</name>
<dbReference type="Proteomes" id="UP001195965">
    <property type="component" value="Chromosome"/>
</dbReference>
<sequence>MGSHPERHEPLMRLVVASMKGGSGKSTVSFNLAVWLAYRVPVKLYDLDPQGTLLDVCHDRQDLQIHPALTVATDLDKATDARYQVMDCSYSELTGFRRALSAADAILMPVGPSQADIWSAQRFLEACRQWSAPPVRAFINRADTHHAIRESDEAEAMLAELPGLQPLGLRLGQRTAFRRSLSEAQAVFELDARSKASQELEKLAAALYPELCKRSAD</sequence>
<protein>
    <submittedName>
        <fullName evidence="1">ParA family protein</fullName>
    </submittedName>
</protein>
<accession>A0ACD5HCB8</accession>
<keyword evidence="2" id="KW-1185">Reference proteome</keyword>
<reference evidence="1 2" key="1">
    <citation type="journal article" date="2021" name="ISME J.">
        <title>Genomic evolution of the class Acidithiobacillia: deep-branching Proteobacteria living in extreme acidic conditions.</title>
        <authorList>
            <person name="Moya-Beltran A."/>
            <person name="Beard S."/>
            <person name="Rojas-Villalobos C."/>
            <person name="Issotta F."/>
            <person name="Gallardo Y."/>
            <person name="Ulloa R."/>
            <person name="Giaveno A."/>
            <person name="Degli Esposti M."/>
            <person name="Johnson D.B."/>
            <person name="Quatrini R."/>
        </authorList>
    </citation>
    <scope>NUCLEOTIDE SEQUENCE [LARGE SCALE GENOMIC DNA]</scope>
    <source>
        <strain evidence="1 2">GG1-14</strain>
    </source>
</reference>
<gene>
    <name evidence="1" type="ORF">HHS34_009355</name>
</gene>
<proteinExistence type="predicted"/>
<organism evidence="1 2">
    <name type="scientific">Acidithiobacillus montserratensis</name>
    <dbReference type="NCBI Taxonomy" id="2729135"/>
    <lineage>
        <taxon>Bacteria</taxon>
        <taxon>Pseudomonadati</taxon>
        <taxon>Pseudomonadota</taxon>
        <taxon>Acidithiobacillia</taxon>
        <taxon>Acidithiobacillales</taxon>
        <taxon>Acidithiobacillaceae</taxon>
        <taxon>Acidithiobacillus</taxon>
    </lineage>
</organism>